<keyword evidence="2" id="KW-1185">Reference proteome</keyword>
<accession>A0ABW4SXQ0</accession>
<reference evidence="2" key="1">
    <citation type="journal article" date="2019" name="Int. J. Syst. Evol. Microbiol.">
        <title>The Global Catalogue of Microorganisms (GCM) 10K type strain sequencing project: providing services to taxonomists for standard genome sequencing and annotation.</title>
        <authorList>
            <consortium name="The Broad Institute Genomics Platform"/>
            <consortium name="The Broad Institute Genome Sequencing Center for Infectious Disease"/>
            <person name="Wu L."/>
            <person name="Ma J."/>
        </authorList>
    </citation>
    <scope>NUCLEOTIDE SEQUENCE [LARGE SCALE GENOMIC DNA]</scope>
    <source>
        <strain evidence="2">ICMP 6774ER</strain>
    </source>
</reference>
<name>A0ABW4SXQ0_9ACTN</name>
<dbReference type="EMBL" id="JBHUFV010000033">
    <property type="protein sequence ID" value="MFD1933675.1"/>
    <property type="molecule type" value="Genomic_DNA"/>
</dbReference>
<dbReference type="Proteomes" id="UP001597368">
    <property type="component" value="Unassembled WGS sequence"/>
</dbReference>
<proteinExistence type="predicted"/>
<evidence type="ECO:0000313" key="1">
    <source>
        <dbReference type="EMBL" id="MFD1933675.1"/>
    </source>
</evidence>
<gene>
    <name evidence="1" type="ORF">ACFSKW_19635</name>
</gene>
<organism evidence="1 2">
    <name type="scientific">Nonomuraea mangrovi</name>
    <dbReference type="NCBI Taxonomy" id="2316207"/>
    <lineage>
        <taxon>Bacteria</taxon>
        <taxon>Bacillati</taxon>
        <taxon>Actinomycetota</taxon>
        <taxon>Actinomycetes</taxon>
        <taxon>Streptosporangiales</taxon>
        <taxon>Streptosporangiaceae</taxon>
        <taxon>Nonomuraea</taxon>
    </lineage>
</organism>
<dbReference type="RefSeq" id="WP_379573713.1">
    <property type="nucleotide sequence ID" value="NZ_JBHUFV010000033.1"/>
</dbReference>
<protein>
    <submittedName>
        <fullName evidence="1">Uncharacterized protein</fullName>
    </submittedName>
</protein>
<sequence length="167" mass="18748">MLTYQDQTFINFRQFTSGDHARRWVDIKRFGLSRPDADVTHLLTELIGQEQYRDDYAGGGVEANGLRHGPYWLRNVSPAAYVLVDEASANAILRDWAAQFGPLPVALSARLEREVHALVAGATERYQLKDLGYEAFHDWGGVHNDFHELVVIDRPAKALSLLVAADD</sequence>
<evidence type="ECO:0000313" key="2">
    <source>
        <dbReference type="Proteomes" id="UP001597368"/>
    </source>
</evidence>
<comment type="caution">
    <text evidence="1">The sequence shown here is derived from an EMBL/GenBank/DDBJ whole genome shotgun (WGS) entry which is preliminary data.</text>
</comment>